<keyword evidence="3" id="KW-0804">Transcription</keyword>
<dbReference type="SUPFAM" id="SSF46689">
    <property type="entry name" value="Homeodomain-like"/>
    <property type="match status" value="1"/>
</dbReference>
<gene>
    <name evidence="6" type="ORF">HD596_010481</name>
</gene>
<dbReference type="EMBL" id="JACHMB010000001">
    <property type="protein sequence ID" value="MBB5783725.1"/>
    <property type="molecule type" value="Genomic_DNA"/>
</dbReference>
<feature type="DNA-binding region" description="H-T-H motif" evidence="4">
    <location>
        <begin position="35"/>
        <end position="54"/>
    </location>
</feature>
<protein>
    <submittedName>
        <fullName evidence="6">AcrR family transcriptional regulator</fullName>
    </submittedName>
</protein>
<dbReference type="InterPro" id="IPR050109">
    <property type="entry name" value="HTH-type_TetR-like_transc_reg"/>
</dbReference>
<dbReference type="RefSeq" id="WP_246555448.1">
    <property type="nucleotide sequence ID" value="NZ_JACHMB010000001.1"/>
</dbReference>
<evidence type="ECO:0000256" key="2">
    <source>
        <dbReference type="ARBA" id="ARBA00023125"/>
    </source>
</evidence>
<evidence type="ECO:0000256" key="4">
    <source>
        <dbReference type="PROSITE-ProRule" id="PRU00335"/>
    </source>
</evidence>
<keyword evidence="2 4" id="KW-0238">DNA-binding</keyword>
<dbReference type="Gene3D" id="1.10.357.10">
    <property type="entry name" value="Tetracycline Repressor, domain 2"/>
    <property type="match status" value="1"/>
</dbReference>
<sequence>MTSAPMSGRKAQAARNDELILQAARAVFTADPGAPIAAVAEKAGVGISALYRRYPSKEALLQKLCGDGLKLYIEITERSLAQEGDPWEAFATYMRGIVDADTNSLTIKLAGTFTPTEELGRDAIQASSLATEAHRRAVEAGVLRPDVTTADIALLFEQLASIKLGDEERTAQLRHRYLALVMDSLRMPPAHRELPGPPPVDEELSVRWYPS</sequence>
<dbReference type="GO" id="GO:0000976">
    <property type="term" value="F:transcription cis-regulatory region binding"/>
    <property type="evidence" value="ECO:0007669"/>
    <property type="project" value="TreeGrafter"/>
</dbReference>
<proteinExistence type="predicted"/>
<dbReference type="InterPro" id="IPR009057">
    <property type="entry name" value="Homeodomain-like_sf"/>
</dbReference>
<keyword evidence="7" id="KW-1185">Reference proteome</keyword>
<evidence type="ECO:0000256" key="1">
    <source>
        <dbReference type="ARBA" id="ARBA00023015"/>
    </source>
</evidence>
<reference evidence="6 7" key="1">
    <citation type="submission" date="2020-08" db="EMBL/GenBank/DDBJ databases">
        <title>Sequencing the genomes of 1000 actinobacteria strains.</title>
        <authorList>
            <person name="Klenk H.-P."/>
        </authorList>
    </citation>
    <scope>NUCLEOTIDE SEQUENCE [LARGE SCALE GENOMIC DNA]</scope>
    <source>
        <strain evidence="6 7">DSM 45507</strain>
    </source>
</reference>
<dbReference type="InterPro" id="IPR001647">
    <property type="entry name" value="HTH_TetR"/>
</dbReference>
<evidence type="ECO:0000313" key="7">
    <source>
        <dbReference type="Proteomes" id="UP000579153"/>
    </source>
</evidence>
<feature type="domain" description="HTH tetR-type" evidence="5">
    <location>
        <begin position="14"/>
        <end position="72"/>
    </location>
</feature>
<evidence type="ECO:0000259" key="5">
    <source>
        <dbReference type="PROSITE" id="PS50977"/>
    </source>
</evidence>
<dbReference type="SUPFAM" id="SSF48498">
    <property type="entry name" value="Tetracyclin repressor-like, C-terminal domain"/>
    <property type="match status" value="1"/>
</dbReference>
<evidence type="ECO:0000313" key="6">
    <source>
        <dbReference type="EMBL" id="MBB5783725.1"/>
    </source>
</evidence>
<dbReference type="Pfam" id="PF00440">
    <property type="entry name" value="TetR_N"/>
    <property type="match status" value="1"/>
</dbReference>
<comment type="caution">
    <text evidence="6">The sequence shown here is derived from an EMBL/GenBank/DDBJ whole genome shotgun (WGS) entry which is preliminary data.</text>
</comment>
<dbReference type="AlphaFoldDB" id="A0A7W9GH57"/>
<evidence type="ECO:0000256" key="3">
    <source>
        <dbReference type="ARBA" id="ARBA00023163"/>
    </source>
</evidence>
<accession>A0A7W9GH57</accession>
<name>A0A7W9GH57_9ACTN</name>
<dbReference type="PANTHER" id="PTHR30055:SF234">
    <property type="entry name" value="HTH-TYPE TRANSCRIPTIONAL REGULATOR BETI"/>
    <property type="match status" value="1"/>
</dbReference>
<dbReference type="PROSITE" id="PS50977">
    <property type="entry name" value="HTH_TETR_2"/>
    <property type="match status" value="1"/>
</dbReference>
<organism evidence="6 7">
    <name type="scientific">Nonomuraea jabiensis</name>
    <dbReference type="NCBI Taxonomy" id="882448"/>
    <lineage>
        <taxon>Bacteria</taxon>
        <taxon>Bacillati</taxon>
        <taxon>Actinomycetota</taxon>
        <taxon>Actinomycetes</taxon>
        <taxon>Streptosporangiales</taxon>
        <taxon>Streptosporangiaceae</taxon>
        <taxon>Nonomuraea</taxon>
    </lineage>
</organism>
<dbReference type="PANTHER" id="PTHR30055">
    <property type="entry name" value="HTH-TYPE TRANSCRIPTIONAL REGULATOR RUTR"/>
    <property type="match status" value="1"/>
</dbReference>
<keyword evidence="1" id="KW-0805">Transcription regulation</keyword>
<dbReference type="InterPro" id="IPR036271">
    <property type="entry name" value="Tet_transcr_reg_TetR-rel_C_sf"/>
</dbReference>
<dbReference type="GO" id="GO:0003700">
    <property type="term" value="F:DNA-binding transcription factor activity"/>
    <property type="evidence" value="ECO:0007669"/>
    <property type="project" value="TreeGrafter"/>
</dbReference>
<dbReference type="Proteomes" id="UP000579153">
    <property type="component" value="Unassembled WGS sequence"/>
</dbReference>